<comment type="caution">
    <text evidence="1">The sequence shown here is derived from an EMBL/GenBank/DDBJ whole genome shotgun (WGS) entry which is preliminary data.</text>
</comment>
<dbReference type="Pfam" id="PF20326">
    <property type="entry name" value="DUF6621"/>
    <property type="match status" value="1"/>
</dbReference>
<name>U6RGY8_9BACT</name>
<reference evidence="1 2" key="1">
    <citation type="submission" date="2013-04" db="EMBL/GenBank/DDBJ databases">
        <title>The Genome Sequence of Bacteroides massiliensis DSM 17679.</title>
        <authorList>
            <consortium name="The Broad Institute Genomics Platform"/>
            <person name="Earl A."/>
            <person name="Ward D."/>
            <person name="Feldgarden M."/>
            <person name="Gevers D."/>
            <person name="Martens E."/>
            <person name="Fenner L."/>
            <person name="Roux V."/>
            <person name="Mallet M.N."/>
            <person name="Raoult D."/>
            <person name="Walker B."/>
            <person name="Young S."/>
            <person name="Zeng Q."/>
            <person name="Gargeya S."/>
            <person name="Fitzgerald M."/>
            <person name="Haas B."/>
            <person name="Abouelleil A."/>
            <person name="Allen A.W."/>
            <person name="Alvarado L."/>
            <person name="Arachchi H.M."/>
            <person name="Berlin A.M."/>
            <person name="Chapman S.B."/>
            <person name="Gainer-Dewar J."/>
            <person name="Goldberg J."/>
            <person name="Griggs A."/>
            <person name="Gujja S."/>
            <person name="Hansen M."/>
            <person name="Howarth C."/>
            <person name="Imamovic A."/>
            <person name="Ireland A."/>
            <person name="Larimer J."/>
            <person name="McCowan C."/>
            <person name="Murphy C."/>
            <person name="Pearson M."/>
            <person name="Poon T.W."/>
            <person name="Priest M."/>
            <person name="Roberts A."/>
            <person name="Saif S."/>
            <person name="Shea T."/>
            <person name="Sisk P."/>
            <person name="Sykes S."/>
            <person name="Wortman J."/>
            <person name="Nusbaum C."/>
            <person name="Birren B."/>
        </authorList>
    </citation>
    <scope>NUCLEOTIDE SEQUENCE [LARGE SCALE GENOMIC DNA]</scope>
    <source>
        <strain evidence="2">B84634 / Timone 84634 / DSM 17679 / JCM 13223</strain>
    </source>
</reference>
<sequence>MANEMNFAETVMLVDAAYLNRVCGDLKKHFSTVLGRELPKADLPVLMECLALDAGLQFGENNIQVLLIYDKESENMSTCQPGDLRQELNNVAFKSHLGEFAFYSFEPSDMAGRDELFLESLRVVADAKDVKRLIAVPAEEEYGNEAPAILNKVDGKDGMTVFGMNPPTEAIAYQWEMLGFAVLQALGIKADEL</sequence>
<protein>
    <submittedName>
        <fullName evidence="1">Uncharacterized protein</fullName>
    </submittedName>
</protein>
<dbReference type="eggNOG" id="ENOG5031GTW">
    <property type="taxonomic scope" value="Bacteria"/>
</dbReference>
<accession>U6RGY8</accession>
<dbReference type="EMBL" id="AQHY01000022">
    <property type="protein sequence ID" value="EOA54991.1"/>
    <property type="molecule type" value="Genomic_DNA"/>
</dbReference>
<dbReference type="PATRIC" id="fig|1121098.3.peg.1834"/>
<dbReference type="RefSeq" id="WP_005939851.1">
    <property type="nucleotide sequence ID" value="NZ_KB890353.1"/>
</dbReference>
<proteinExistence type="predicted"/>
<gene>
    <name evidence="1" type="ORF">HMPREF1534_01804</name>
</gene>
<dbReference type="GeneID" id="60062228"/>
<dbReference type="HOGENOM" id="CLU_114417_0_0_10"/>
<evidence type="ECO:0000313" key="2">
    <source>
        <dbReference type="Proteomes" id="UP000017831"/>
    </source>
</evidence>
<dbReference type="OrthoDB" id="1043421at2"/>
<dbReference type="InterPro" id="IPR046729">
    <property type="entry name" value="DUF6621"/>
</dbReference>
<keyword evidence="2" id="KW-1185">Reference proteome</keyword>
<dbReference type="STRING" id="1121098.HMPREF1534_01804"/>
<evidence type="ECO:0000313" key="1">
    <source>
        <dbReference type="EMBL" id="EOA54991.1"/>
    </source>
</evidence>
<dbReference type="AlphaFoldDB" id="U6RGY8"/>
<dbReference type="Proteomes" id="UP000017831">
    <property type="component" value="Unassembled WGS sequence"/>
</dbReference>
<organism evidence="1 2">
    <name type="scientific">Phocaeicola massiliensis B84634 = Timone 84634 = DSM 17679 = JCM 13223</name>
    <dbReference type="NCBI Taxonomy" id="1121098"/>
    <lineage>
        <taxon>Bacteria</taxon>
        <taxon>Pseudomonadati</taxon>
        <taxon>Bacteroidota</taxon>
        <taxon>Bacteroidia</taxon>
        <taxon>Bacteroidales</taxon>
        <taxon>Bacteroidaceae</taxon>
        <taxon>Phocaeicola</taxon>
    </lineage>
</organism>